<dbReference type="SUPFAM" id="SSF49464">
    <property type="entry name" value="Carboxypeptidase regulatory domain-like"/>
    <property type="match status" value="1"/>
</dbReference>
<dbReference type="InterPro" id="IPR039426">
    <property type="entry name" value="TonB-dep_rcpt-like"/>
</dbReference>
<dbReference type="GO" id="GO:0015344">
    <property type="term" value="F:siderophore uptake transmembrane transporter activity"/>
    <property type="evidence" value="ECO:0007669"/>
    <property type="project" value="TreeGrafter"/>
</dbReference>
<dbReference type="InterPro" id="IPR057601">
    <property type="entry name" value="Oar-like_b-barrel"/>
</dbReference>
<dbReference type="PANTHER" id="PTHR30069:SF46">
    <property type="entry name" value="OAR PROTEIN"/>
    <property type="match status" value="1"/>
</dbReference>
<dbReference type="InterPro" id="IPR036942">
    <property type="entry name" value="Beta-barrel_TonB_sf"/>
</dbReference>
<dbReference type="Proteomes" id="UP000238701">
    <property type="component" value="Unassembled WGS sequence"/>
</dbReference>
<organism evidence="8 9">
    <name type="scientific">Candidatus Sulfotelmatobacter kueseliae</name>
    <dbReference type="NCBI Taxonomy" id="2042962"/>
    <lineage>
        <taxon>Bacteria</taxon>
        <taxon>Pseudomonadati</taxon>
        <taxon>Acidobacteriota</taxon>
        <taxon>Terriglobia</taxon>
        <taxon>Terriglobales</taxon>
        <taxon>Candidatus Korobacteraceae</taxon>
        <taxon>Candidatus Sulfotelmatobacter</taxon>
    </lineage>
</organism>
<dbReference type="GO" id="GO:0044718">
    <property type="term" value="P:siderophore transmembrane transport"/>
    <property type="evidence" value="ECO:0007669"/>
    <property type="project" value="TreeGrafter"/>
</dbReference>
<dbReference type="GO" id="GO:0009279">
    <property type="term" value="C:cell outer membrane"/>
    <property type="evidence" value="ECO:0007669"/>
    <property type="project" value="UniProtKB-SubCell"/>
</dbReference>
<keyword evidence="5" id="KW-0472">Membrane</keyword>
<keyword evidence="4" id="KW-0812">Transmembrane</keyword>
<comment type="subcellular location">
    <subcellularLocation>
        <location evidence="1">Cell outer membrane</location>
        <topology evidence="1">Multi-pass membrane protein</topology>
    </subcellularLocation>
</comment>
<dbReference type="PANTHER" id="PTHR30069">
    <property type="entry name" value="TONB-DEPENDENT OUTER MEMBRANE RECEPTOR"/>
    <property type="match status" value="1"/>
</dbReference>
<evidence type="ECO:0000256" key="5">
    <source>
        <dbReference type="ARBA" id="ARBA00023136"/>
    </source>
</evidence>
<evidence type="ECO:0000256" key="3">
    <source>
        <dbReference type="ARBA" id="ARBA00022452"/>
    </source>
</evidence>
<dbReference type="InterPro" id="IPR008969">
    <property type="entry name" value="CarboxyPept-like_regulatory"/>
</dbReference>
<dbReference type="Gene3D" id="2.40.170.20">
    <property type="entry name" value="TonB-dependent receptor, beta-barrel domain"/>
    <property type="match status" value="1"/>
</dbReference>
<reference evidence="9" key="1">
    <citation type="submission" date="2018-02" db="EMBL/GenBank/DDBJ databases">
        <authorList>
            <person name="Hausmann B."/>
        </authorList>
    </citation>
    <scope>NUCLEOTIDE SEQUENCE [LARGE SCALE GENOMIC DNA]</scope>
    <source>
        <strain evidence="9">Peat soil MAG SbA1</strain>
    </source>
</reference>
<evidence type="ECO:0000256" key="4">
    <source>
        <dbReference type="ARBA" id="ARBA00022692"/>
    </source>
</evidence>
<evidence type="ECO:0000256" key="2">
    <source>
        <dbReference type="ARBA" id="ARBA00022448"/>
    </source>
</evidence>
<feature type="domain" description="TonB-dependent transporter Oar-like beta-barrel" evidence="7">
    <location>
        <begin position="247"/>
        <end position="1170"/>
    </location>
</feature>
<accession>A0A2U3K3G5</accession>
<keyword evidence="3" id="KW-1134">Transmembrane beta strand</keyword>
<evidence type="ECO:0000259" key="7">
    <source>
        <dbReference type="Pfam" id="PF25183"/>
    </source>
</evidence>
<keyword evidence="6" id="KW-0998">Cell outer membrane</keyword>
<gene>
    <name evidence="8" type="ORF">SBA1_1200009</name>
</gene>
<evidence type="ECO:0000256" key="6">
    <source>
        <dbReference type="ARBA" id="ARBA00023237"/>
    </source>
</evidence>
<name>A0A2U3K3G5_9BACT</name>
<dbReference type="Pfam" id="PF25183">
    <property type="entry name" value="OMP_b-brl_4"/>
    <property type="match status" value="1"/>
</dbReference>
<evidence type="ECO:0000313" key="9">
    <source>
        <dbReference type="Proteomes" id="UP000238701"/>
    </source>
</evidence>
<proteinExistence type="predicted"/>
<dbReference type="EMBL" id="OMOD01000025">
    <property type="protein sequence ID" value="SPF34201.1"/>
    <property type="molecule type" value="Genomic_DNA"/>
</dbReference>
<dbReference type="AlphaFoldDB" id="A0A2U3K3G5"/>
<dbReference type="OrthoDB" id="98250at2"/>
<keyword evidence="2" id="KW-0813">Transport</keyword>
<evidence type="ECO:0000256" key="1">
    <source>
        <dbReference type="ARBA" id="ARBA00004571"/>
    </source>
</evidence>
<evidence type="ECO:0000313" key="8">
    <source>
        <dbReference type="EMBL" id="SPF34201.1"/>
    </source>
</evidence>
<sequence length="1177" mass="131171">MRRDRGLFLLAFCVLATALFAQVIITSTIVGTITDPQGAVIPGAKITLTNVETGVQWKETTNAAGDYQFPNLIAGRYKVEVTKEGFAKAISTEVPLENGTTKRVNFALKIGQAEQIVEVSSAAALLKTDDANVSGIIENKFAADLPIQGRNYLNYAQILPNFNSGTGDTSRLAWGLASATMPGAMQLNVGGTEYGVGYYVDGLNNNDNWVEGPVMNVNQDTIQEVKAEVSNYSAEYGRDVGQIDVTSKSGTNAFHGSVYDTFQNAGMNAVDPYSKFQGIPRSAYHQNQYGFTVGGPVYIPKVFNGKNKLFFFGSFERLRNRGSKQYTAYVPTDVERTGDFSAWLTRFPVNPTLCDGSTNAPANCRYVIYDPTTYNPTTQLRQFFSNNIITNPNANALAYLSHFPEPTGYVSPVQGDFDNFAGTHTSGLNNNNYTIRADYTFTSRDNVYFRWLRDNGSAINEGGLVPELNMNNGPLHRVNTYQVHYVHAFTPTFTNEFNVSWTKGYNFSDDPAQANRFSQTSWIHSLFQNTSTNMAGFTSYDKSLFNINNDATFSVNLGWDNTYFGNDLSLGSTEYWYQYVPIFQLSDNLAKVIGRHTVKFGYYMARRYERDNDVVRSVYFAGNYTSKGPNIGDGSGFNTIAEFETGFVTQMGQRTPVSSGDASLYFGMPEYSAYVTDSWQATRKLTVDLGLRYDLPMPAYSVNSYWGVLDQTYPGWRMIMPGLTPGTSNHPFSAAKKDLAPRIGLAYRLDNKTVVRGGYGIFYESGRFKFLDQMFWNSPGYGGQTYSSASMVPDPAETFYTLADAWPAAQTVGRGTWPNPLGTDGGTLGFCVGCNYATTDAKSWVTPYIQRWSLDIQRELGKAVVASVGYVGSKGTHLPIQYDLNLPPEGTYFNSVDFYNARPLTAIAPGRWDGINSVRAIRSNNYNAMNAELKTRAWHGLTSQVSYTWSKQMDNYFGESGEGGARQLGGQWHPEWSYGPSDANHTNRFVAGLTYALPGKSLQNRFLREVVGYWQLSSISTFESGAPITVWNNYTSSYDYMGDVPDQTCNGNLPRGKRTFTQYFNVNCYTEPAASTDPTYTSQGIFNYAVHRGNEKRNNLRQPGINNWDMGLQRSFPVFGEGRQLVFRADAFNAFNHSQWQYIDNYDDRAVNPVSQFGYITGARPGRRMQLDMKFVF</sequence>
<dbReference type="SUPFAM" id="SSF56935">
    <property type="entry name" value="Porins"/>
    <property type="match status" value="1"/>
</dbReference>
<protein>
    <recommendedName>
        <fullName evidence="7">TonB-dependent transporter Oar-like beta-barrel domain-containing protein</fullName>
    </recommendedName>
</protein>
<dbReference type="Gene3D" id="2.60.40.1120">
    <property type="entry name" value="Carboxypeptidase-like, regulatory domain"/>
    <property type="match status" value="1"/>
</dbReference>
<dbReference type="Pfam" id="PF13620">
    <property type="entry name" value="CarboxypepD_reg"/>
    <property type="match status" value="1"/>
</dbReference>